<dbReference type="Pfam" id="PF04070">
    <property type="entry name" value="DUF378"/>
    <property type="match status" value="1"/>
</dbReference>
<dbReference type="PANTHER" id="PTHR37304">
    <property type="entry name" value="MEMBRANE PROTEIN-RELATED"/>
    <property type="match status" value="1"/>
</dbReference>
<dbReference type="InterPro" id="IPR007211">
    <property type="entry name" value="DUF378"/>
</dbReference>
<dbReference type="AlphaFoldDB" id="A0A1J0GGZ8"/>
<keyword evidence="1" id="KW-0812">Transmembrane</keyword>
<feature type="transmembrane region" description="Helical" evidence="1">
    <location>
        <begin position="42"/>
        <end position="63"/>
    </location>
</feature>
<feature type="transmembrane region" description="Helical" evidence="1">
    <location>
        <begin position="12"/>
        <end position="30"/>
    </location>
</feature>
<dbReference type="Proteomes" id="UP000182569">
    <property type="component" value="Chromosome"/>
</dbReference>
<keyword evidence="1" id="KW-0472">Membrane</keyword>
<name>A0A1J0GGZ8_9CLOT</name>
<reference evidence="3" key="1">
    <citation type="journal article" date="2016" name="Front. Microbiol.">
        <title>Complete Genome Sequence of Clostridium estertheticum DSM 8809, a Microbe Identified in Spoiled Vacuum Packed Beef.</title>
        <authorList>
            <person name="Yu Z."/>
            <person name="Gunn L."/>
            <person name="Brennan E."/>
            <person name="Reid R."/>
            <person name="Wall P.G."/>
            <person name="Gaora O.P."/>
            <person name="Hurley D."/>
            <person name="Bolton D."/>
            <person name="Fanning S."/>
        </authorList>
    </citation>
    <scope>NUCLEOTIDE SEQUENCE [LARGE SCALE GENOMIC DNA]</scope>
    <source>
        <strain evidence="3">DSM 8809</strain>
    </source>
</reference>
<sequence>MYKLNNIDKLSFILVLVGALNWGLLGLLNFNLVNAIFGAIPFLARFIYILVGLSAVNIIVFIFRNKKEY</sequence>
<dbReference type="KEGG" id="ceu:A7L45_10955"/>
<dbReference type="RefSeq" id="WP_071612841.1">
    <property type="nucleotide sequence ID" value="NZ_CP015756.1"/>
</dbReference>
<accession>A0A1J0GGZ8</accession>
<gene>
    <name evidence="2" type="ORF">A7L45_10955</name>
</gene>
<dbReference type="STRING" id="1552.A7L45_10955"/>
<dbReference type="PANTHER" id="PTHR37304:SF1">
    <property type="entry name" value="MEMBRANE PROTEIN"/>
    <property type="match status" value="1"/>
</dbReference>
<evidence type="ECO:0000313" key="3">
    <source>
        <dbReference type="Proteomes" id="UP000182569"/>
    </source>
</evidence>
<evidence type="ECO:0000313" key="2">
    <source>
        <dbReference type="EMBL" id="APC40551.1"/>
    </source>
</evidence>
<proteinExistence type="predicted"/>
<keyword evidence="3" id="KW-1185">Reference proteome</keyword>
<organism evidence="2 3">
    <name type="scientific">Clostridium estertheticum subsp. estertheticum</name>
    <dbReference type="NCBI Taxonomy" id="1552"/>
    <lineage>
        <taxon>Bacteria</taxon>
        <taxon>Bacillati</taxon>
        <taxon>Bacillota</taxon>
        <taxon>Clostridia</taxon>
        <taxon>Eubacteriales</taxon>
        <taxon>Clostridiaceae</taxon>
        <taxon>Clostridium</taxon>
    </lineage>
</organism>
<protein>
    <submittedName>
        <fullName evidence="2">DUF378 domain-containing protein</fullName>
    </submittedName>
</protein>
<evidence type="ECO:0000256" key="1">
    <source>
        <dbReference type="SAM" id="Phobius"/>
    </source>
</evidence>
<keyword evidence="1" id="KW-1133">Transmembrane helix</keyword>
<dbReference type="EMBL" id="CP015756">
    <property type="protein sequence ID" value="APC40551.1"/>
    <property type="molecule type" value="Genomic_DNA"/>
</dbReference>